<dbReference type="PANTHER" id="PTHR43019:SF23">
    <property type="entry name" value="PROTEASE DO-LIKE 5, CHLOROPLASTIC"/>
    <property type="match status" value="1"/>
</dbReference>
<dbReference type="InterPro" id="IPR009003">
    <property type="entry name" value="Peptidase_S1_PA"/>
</dbReference>
<keyword evidence="3" id="KW-1185">Reference proteome</keyword>
<sequence>MGLALSLSGCVLGGDAPTTDPGTAGPAGEAPTTNQASPAAPATDPPTGVAPTSNSAATPEPSLDPTPASWPDTVARVETGVVQFSVTTCDSSRTGSGFLIGPDLVVTAAHVVSDASAVRLSRPEGSVAGSVLGINELADLALVQTSTPLDGHQFMFLQTDPPLGTEVAALGYPLGEPLGFTRGSVSGLDREIDFGAGPIQNIIQTDAAINSGNSGGPLLTQDGRVAGVVSAVQLDGDVRAEGMAYAVSGFRAEAAAKEWQERSIPLEPVACGNAPAPGDGFFPLSVRSDHDQAQNIGQALLLHGQGINVGAYSAAFDQFTPELQRTFGGLTAWSGQLGSSFWRGLEVTAVEGTGDFLTADVRLSTEQDSEHGRLGQTCSDWSIRYSLVWNGEAWLIAASTLPDGEPAAC</sequence>
<gene>
    <name evidence="2" type="ORF">KG104_01630</name>
</gene>
<dbReference type="InterPro" id="IPR001940">
    <property type="entry name" value="Peptidase_S1C"/>
</dbReference>
<dbReference type="Pfam" id="PF13365">
    <property type="entry name" value="Trypsin_2"/>
    <property type="match status" value="1"/>
</dbReference>
<dbReference type="PANTHER" id="PTHR43019">
    <property type="entry name" value="SERINE ENDOPROTEASE DEGS"/>
    <property type="match status" value="1"/>
</dbReference>
<organism evidence="2 3">
    <name type="scientific">Arthrobacter sunyaminii</name>
    <dbReference type="NCBI Taxonomy" id="2816859"/>
    <lineage>
        <taxon>Bacteria</taxon>
        <taxon>Bacillati</taxon>
        <taxon>Actinomycetota</taxon>
        <taxon>Actinomycetes</taxon>
        <taxon>Micrococcales</taxon>
        <taxon>Micrococcaceae</taxon>
        <taxon>Arthrobacter</taxon>
    </lineage>
</organism>
<dbReference type="Proteomes" id="UP000680588">
    <property type="component" value="Chromosome"/>
</dbReference>
<name>A0A975S8M4_9MICC</name>
<dbReference type="GO" id="GO:0004252">
    <property type="term" value="F:serine-type endopeptidase activity"/>
    <property type="evidence" value="ECO:0007669"/>
    <property type="project" value="InterPro"/>
</dbReference>
<feature type="compositionally biased region" description="Low complexity" evidence="1">
    <location>
        <begin position="36"/>
        <end position="52"/>
    </location>
</feature>
<evidence type="ECO:0000313" key="3">
    <source>
        <dbReference type="Proteomes" id="UP000680588"/>
    </source>
</evidence>
<reference evidence="2" key="1">
    <citation type="submission" date="2021-06" db="EMBL/GenBank/DDBJ databases">
        <title>Novel species in genus Arthrobacter.</title>
        <authorList>
            <person name="Zhang G."/>
        </authorList>
    </citation>
    <scope>NUCLEOTIDE SEQUENCE</scope>
    <source>
        <strain evidence="2">Zg-ZUI122</strain>
    </source>
</reference>
<dbReference type="KEGG" id="asun:KG104_01630"/>
<evidence type="ECO:0000256" key="1">
    <source>
        <dbReference type="SAM" id="MobiDB-lite"/>
    </source>
</evidence>
<protein>
    <submittedName>
        <fullName evidence="2">Trypsin-like peptidase domain-containing protein</fullName>
    </submittedName>
</protein>
<dbReference type="Gene3D" id="2.40.10.120">
    <property type="match status" value="1"/>
</dbReference>
<dbReference type="AlphaFoldDB" id="A0A975S8M4"/>
<dbReference type="SUPFAM" id="SSF50494">
    <property type="entry name" value="Trypsin-like serine proteases"/>
    <property type="match status" value="1"/>
</dbReference>
<dbReference type="GO" id="GO:0006508">
    <property type="term" value="P:proteolysis"/>
    <property type="evidence" value="ECO:0007669"/>
    <property type="project" value="InterPro"/>
</dbReference>
<dbReference type="PRINTS" id="PR00834">
    <property type="entry name" value="PROTEASES2C"/>
</dbReference>
<evidence type="ECO:0000313" key="2">
    <source>
        <dbReference type="EMBL" id="QWQ37810.1"/>
    </source>
</evidence>
<feature type="region of interest" description="Disordered" evidence="1">
    <location>
        <begin position="1"/>
        <end position="71"/>
    </location>
</feature>
<dbReference type="EMBL" id="CP076456">
    <property type="protein sequence ID" value="QWQ37810.1"/>
    <property type="molecule type" value="Genomic_DNA"/>
</dbReference>
<proteinExistence type="predicted"/>
<accession>A0A975S8M4</accession>